<dbReference type="Proteomes" id="UP000245674">
    <property type="component" value="Unassembled WGS sequence"/>
</dbReference>
<evidence type="ECO:0000259" key="7">
    <source>
        <dbReference type="Pfam" id="PF07992"/>
    </source>
</evidence>
<comment type="caution">
    <text evidence="8">The sequence shown here is derived from an EMBL/GenBank/DDBJ whole genome shotgun (WGS) entry which is preliminary data.</text>
</comment>
<feature type="domain" description="FAD/NAD(P)-binding" evidence="7">
    <location>
        <begin position="37"/>
        <end position="368"/>
    </location>
</feature>
<keyword evidence="9" id="KW-1185">Reference proteome</keyword>
<keyword evidence="5" id="KW-0520">NAD</keyword>
<feature type="region of interest" description="Disordered" evidence="6">
    <location>
        <begin position="458"/>
        <end position="487"/>
    </location>
</feature>
<evidence type="ECO:0000256" key="3">
    <source>
        <dbReference type="ARBA" id="ARBA00022827"/>
    </source>
</evidence>
<keyword evidence="2" id="KW-0285">Flavoprotein</keyword>
<dbReference type="InterPro" id="IPR045024">
    <property type="entry name" value="NDH-2"/>
</dbReference>
<feature type="compositionally biased region" description="Basic and acidic residues" evidence="6">
    <location>
        <begin position="460"/>
        <end position="473"/>
    </location>
</feature>
<dbReference type="Gene3D" id="3.50.50.100">
    <property type="match status" value="1"/>
</dbReference>
<dbReference type="InterPro" id="IPR036188">
    <property type="entry name" value="FAD/NAD-bd_sf"/>
</dbReference>
<dbReference type="InterPro" id="IPR023753">
    <property type="entry name" value="FAD/NAD-binding_dom"/>
</dbReference>
<name>A0ABX5LFZ2_9MICO</name>
<evidence type="ECO:0000256" key="4">
    <source>
        <dbReference type="ARBA" id="ARBA00023002"/>
    </source>
</evidence>
<sequence>MLGARAYRRTVLSTTRFRLIGAGFEKGTDMTASGTTRILILGGGYVGLYTAWGLEKRRGEAPIDVTVVEPNPYMTYQPLLPEVAGGHVQPRHVTVPLVSALKRTRVIRGAITGVSLAERSASVAAIDGSTRTLEFDQVVFALGAVTRTFPTPGLSEHGIGFKTVEEAAHLRDRVIENIAKAALTTDPVERRRLLTFVFIGGGYTGVEALSELLDLSRRTLAAQPSLSMGDVTWHLVEALDRVAPEVGPELSEWTLNHLRSRGVHIHLKTTMPSCEGGVVELSSGERIPAATIVWTAGVKPNPILDATDAPRGPRGHVMADARLRVVREDGEPVGGAWAAGDGAQVPDLTADKQPAYYPPNAQNAVRQAKLLARNIIADLTGGTMEEYRHASVGTVAEYGIGKGAGLIKGVRLRGFPAWLAHRAYHGVAMPTLDRKWRIITGWLADAVAPRDLSPMSALQDPRRAFRETADATDRAAAAAAGKAPDPS</sequence>
<reference evidence="8 9" key="1">
    <citation type="submission" date="2018-03" db="EMBL/GenBank/DDBJ databases">
        <title>Genomic Encyclopedia of Type Strains, Phase III (KMG-III): the genomes of soil and plant-associated and newly described type strains.</title>
        <authorList>
            <person name="Whitman W."/>
        </authorList>
    </citation>
    <scope>NUCLEOTIDE SEQUENCE [LARGE SCALE GENOMIC DNA]</scope>
    <source>
        <strain evidence="8 9">VKM Ac-1602</strain>
    </source>
</reference>
<keyword evidence="3" id="KW-0274">FAD</keyword>
<evidence type="ECO:0000256" key="1">
    <source>
        <dbReference type="ARBA" id="ARBA00005272"/>
    </source>
</evidence>
<dbReference type="PRINTS" id="PR00368">
    <property type="entry name" value="FADPNR"/>
</dbReference>
<evidence type="ECO:0000256" key="2">
    <source>
        <dbReference type="ARBA" id="ARBA00022630"/>
    </source>
</evidence>
<dbReference type="PANTHER" id="PTHR43706:SF45">
    <property type="entry name" value="NADH DEHYDROGENASE-LIKE PROTEIN RV1812C"/>
    <property type="match status" value="1"/>
</dbReference>
<gene>
    <name evidence="8" type="ORF">B0H03_101129</name>
</gene>
<dbReference type="EMBL" id="QGDV01000001">
    <property type="protein sequence ID" value="PWJ66679.1"/>
    <property type="molecule type" value="Genomic_DNA"/>
</dbReference>
<evidence type="ECO:0000313" key="9">
    <source>
        <dbReference type="Proteomes" id="UP000245674"/>
    </source>
</evidence>
<accession>A0ABX5LFZ2</accession>
<dbReference type="Pfam" id="PF07992">
    <property type="entry name" value="Pyr_redox_2"/>
    <property type="match status" value="1"/>
</dbReference>
<comment type="similarity">
    <text evidence="1">Belongs to the NADH dehydrogenase family.</text>
</comment>
<keyword evidence="4" id="KW-0560">Oxidoreductase</keyword>
<dbReference type="PANTHER" id="PTHR43706">
    <property type="entry name" value="NADH DEHYDROGENASE"/>
    <property type="match status" value="1"/>
</dbReference>
<organism evidence="8 9">
    <name type="scientific">Rathayibacter iranicus NCPPB 2253 = VKM Ac-1602</name>
    <dbReference type="NCBI Taxonomy" id="1328868"/>
    <lineage>
        <taxon>Bacteria</taxon>
        <taxon>Bacillati</taxon>
        <taxon>Actinomycetota</taxon>
        <taxon>Actinomycetes</taxon>
        <taxon>Micrococcales</taxon>
        <taxon>Microbacteriaceae</taxon>
        <taxon>Rathayibacter</taxon>
    </lineage>
</organism>
<dbReference type="SUPFAM" id="SSF51905">
    <property type="entry name" value="FAD/NAD(P)-binding domain"/>
    <property type="match status" value="1"/>
</dbReference>
<dbReference type="RefSeq" id="WP_241560470.1">
    <property type="nucleotide sequence ID" value="NZ_QGDV01000001.1"/>
</dbReference>
<evidence type="ECO:0000256" key="6">
    <source>
        <dbReference type="SAM" id="MobiDB-lite"/>
    </source>
</evidence>
<proteinExistence type="inferred from homology"/>
<protein>
    <submittedName>
        <fullName evidence="8">NADH dehydrogenase</fullName>
    </submittedName>
</protein>
<evidence type="ECO:0000313" key="8">
    <source>
        <dbReference type="EMBL" id="PWJ66679.1"/>
    </source>
</evidence>
<evidence type="ECO:0000256" key="5">
    <source>
        <dbReference type="ARBA" id="ARBA00023027"/>
    </source>
</evidence>